<dbReference type="Pfam" id="PF02909">
    <property type="entry name" value="TetR_C_1"/>
    <property type="match status" value="1"/>
</dbReference>
<dbReference type="InterPro" id="IPR050109">
    <property type="entry name" value="HTH-type_TetR-like_transc_reg"/>
</dbReference>
<evidence type="ECO:0000256" key="3">
    <source>
        <dbReference type="ARBA" id="ARBA00023163"/>
    </source>
</evidence>
<dbReference type="RefSeq" id="WP_242376915.1">
    <property type="nucleotide sequence ID" value="NZ_JAKRKC020000001.1"/>
</dbReference>
<accession>A0ABT0FZX7</accession>
<dbReference type="SUPFAM" id="SSF46689">
    <property type="entry name" value="Homeodomain-like"/>
    <property type="match status" value="1"/>
</dbReference>
<dbReference type="InterPro" id="IPR036271">
    <property type="entry name" value="Tet_transcr_reg_TetR-rel_C_sf"/>
</dbReference>
<reference evidence="5 6" key="1">
    <citation type="submission" date="2022-04" db="EMBL/GenBank/DDBJ databases">
        <title>Genome draft of Actinomadura sp. ATCC 31491.</title>
        <authorList>
            <person name="Shi X."/>
            <person name="Du Y."/>
        </authorList>
    </citation>
    <scope>NUCLEOTIDE SEQUENCE [LARGE SCALE GENOMIC DNA]</scope>
    <source>
        <strain evidence="5 6">ATCC 31491</strain>
    </source>
</reference>
<dbReference type="Proteomes" id="UP001317259">
    <property type="component" value="Unassembled WGS sequence"/>
</dbReference>
<name>A0ABT0FZX7_9ACTN</name>
<feature type="domain" description="HTH gntR-type" evidence="4">
    <location>
        <begin position="1"/>
        <end position="69"/>
    </location>
</feature>
<dbReference type="PROSITE" id="PS50949">
    <property type="entry name" value="HTH_GNTR"/>
    <property type="match status" value="1"/>
</dbReference>
<dbReference type="InterPro" id="IPR004111">
    <property type="entry name" value="Repressor_TetR_C"/>
</dbReference>
<sequence length="302" mass="32871">MTKAPHIVDELRRRIVAGELTPGDLLPSTRQIIREWGVAMATASKVLSRLQEEGLARAVPGVGTVVAGRDERPPGADLTRQRIVQTAIRIADGEGLAAVSMRRIATELGSTTSAMSLYRHVDGKEDLVHLMTDAVYGEDPPAATVPRGWRPRLELALRQVWGIHRRHPWLAQAVSLTRPQFVPNGMAHTDRVLQALDGLGLDARTMLHAVVSLMNFVHGTAVSLEAELQARTETGITEDEWMRARQAELGALLAAGAFPALAKVLGQPDIDLDLDSVFEFGLRNHLDGIAVLVARARAGRRD</sequence>
<dbReference type="SMART" id="SM00345">
    <property type="entry name" value="HTH_GNTR"/>
    <property type="match status" value="1"/>
</dbReference>
<evidence type="ECO:0000259" key="4">
    <source>
        <dbReference type="PROSITE" id="PS50949"/>
    </source>
</evidence>
<dbReference type="SUPFAM" id="SSF48498">
    <property type="entry name" value="Tetracyclin repressor-like, C-terminal domain"/>
    <property type="match status" value="1"/>
</dbReference>
<dbReference type="Pfam" id="PF00392">
    <property type="entry name" value="GntR"/>
    <property type="match status" value="1"/>
</dbReference>
<evidence type="ECO:0000256" key="2">
    <source>
        <dbReference type="ARBA" id="ARBA00023125"/>
    </source>
</evidence>
<organism evidence="5 6">
    <name type="scientific">Actinomadura luzonensis</name>
    <dbReference type="NCBI Taxonomy" id="2805427"/>
    <lineage>
        <taxon>Bacteria</taxon>
        <taxon>Bacillati</taxon>
        <taxon>Actinomycetota</taxon>
        <taxon>Actinomycetes</taxon>
        <taxon>Streptosporangiales</taxon>
        <taxon>Thermomonosporaceae</taxon>
        <taxon>Actinomadura</taxon>
    </lineage>
</organism>
<dbReference type="PANTHER" id="PTHR30055">
    <property type="entry name" value="HTH-TYPE TRANSCRIPTIONAL REGULATOR RUTR"/>
    <property type="match status" value="1"/>
</dbReference>
<evidence type="ECO:0000313" key="5">
    <source>
        <dbReference type="EMBL" id="MCK2217894.1"/>
    </source>
</evidence>
<dbReference type="Gene3D" id="1.10.10.10">
    <property type="entry name" value="Winged helix-like DNA-binding domain superfamily/Winged helix DNA-binding domain"/>
    <property type="match status" value="1"/>
</dbReference>
<dbReference type="SUPFAM" id="SSF46785">
    <property type="entry name" value="Winged helix' DNA-binding domain"/>
    <property type="match status" value="1"/>
</dbReference>
<keyword evidence="6" id="KW-1185">Reference proteome</keyword>
<dbReference type="InterPro" id="IPR009057">
    <property type="entry name" value="Homeodomain-like_sf"/>
</dbReference>
<evidence type="ECO:0000256" key="1">
    <source>
        <dbReference type="ARBA" id="ARBA00023015"/>
    </source>
</evidence>
<proteinExistence type="predicted"/>
<dbReference type="PANTHER" id="PTHR30055:SF151">
    <property type="entry name" value="TRANSCRIPTIONAL REGULATORY PROTEIN"/>
    <property type="match status" value="1"/>
</dbReference>
<dbReference type="Gene3D" id="1.10.357.10">
    <property type="entry name" value="Tetracycline Repressor, domain 2"/>
    <property type="match status" value="1"/>
</dbReference>
<dbReference type="CDD" id="cd07377">
    <property type="entry name" value="WHTH_GntR"/>
    <property type="match status" value="1"/>
</dbReference>
<protein>
    <submittedName>
        <fullName evidence="5">TetR/AcrR family transcriptional regulator C-terminal domain-containing protein</fullName>
    </submittedName>
</protein>
<evidence type="ECO:0000313" key="6">
    <source>
        <dbReference type="Proteomes" id="UP001317259"/>
    </source>
</evidence>
<dbReference type="InterPro" id="IPR000524">
    <property type="entry name" value="Tscrpt_reg_HTH_GntR"/>
</dbReference>
<dbReference type="EMBL" id="JAKRKC020000001">
    <property type="protein sequence ID" value="MCK2217894.1"/>
    <property type="molecule type" value="Genomic_DNA"/>
</dbReference>
<keyword evidence="2" id="KW-0238">DNA-binding</keyword>
<comment type="caution">
    <text evidence="5">The sequence shown here is derived from an EMBL/GenBank/DDBJ whole genome shotgun (WGS) entry which is preliminary data.</text>
</comment>
<dbReference type="InterPro" id="IPR036390">
    <property type="entry name" value="WH_DNA-bd_sf"/>
</dbReference>
<keyword evidence="3" id="KW-0804">Transcription</keyword>
<keyword evidence="1" id="KW-0805">Transcription regulation</keyword>
<dbReference type="Gene3D" id="1.10.10.60">
    <property type="entry name" value="Homeodomain-like"/>
    <property type="match status" value="1"/>
</dbReference>
<gene>
    <name evidence="5" type="ORF">MF672_029470</name>
</gene>
<dbReference type="InterPro" id="IPR036388">
    <property type="entry name" value="WH-like_DNA-bd_sf"/>
</dbReference>